<dbReference type="OMA" id="WIYRELD"/>
<dbReference type="InParanoid" id="A0A7M7R9I3"/>
<dbReference type="Proteomes" id="UP000007110">
    <property type="component" value="Unassembled WGS sequence"/>
</dbReference>
<dbReference type="InterPro" id="IPR040079">
    <property type="entry name" value="Glutathione_S-Trfase"/>
</dbReference>
<dbReference type="InterPro" id="IPR004045">
    <property type="entry name" value="Glutathione_S-Trfase_N"/>
</dbReference>
<dbReference type="CDD" id="cd03192">
    <property type="entry name" value="GST_C_Sigma_like"/>
    <property type="match status" value="1"/>
</dbReference>
<dbReference type="SFLD" id="SFLDS00019">
    <property type="entry name" value="Glutathione_Transferase_(cytos"/>
    <property type="match status" value="1"/>
</dbReference>
<sequence>MPSYKYTYFTFKSRPEVNRLLFLLAGVEYENNCIDHNQYWAMRSDGKLPLLQLPILETDGRIIIQSRAIQRYLAKKFGFYGNGVEDELLIDEAVETAEEILDYALPWIYRELDEKKNAEIKKEYWDYHGPRLLPFLEKRLEGSTSGFFVGDSLTVADLSVFNAIDILSDCAPEELTSYKKLLEHKAKIETNPKLTKYIGERQLVPIRQTFLGIIALKEKEKSK</sequence>
<evidence type="ECO:0000313" key="4">
    <source>
        <dbReference type="Proteomes" id="UP000007110"/>
    </source>
</evidence>
<dbReference type="GO" id="GO:0006749">
    <property type="term" value="P:glutathione metabolic process"/>
    <property type="evidence" value="ECO:0000318"/>
    <property type="project" value="GO_Central"/>
</dbReference>
<dbReference type="FunFam" id="1.20.1050.10:FF:000030">
    <property type="entry name" value="Glutathione S-transferase S1"/>
    <property type="match status" value="1"/>
</dbReference>
<dbReference type="SUPFAM" id="SSF47616">
    <property type="entry name" value="GST C-terminal domain-like"/>
    <property type="match status" value="1"/>
</dbReference>
<dbReference type="PROSITE" id="PS50405">
    <property type="entry name" value="GST_CTER"/>
    <property type="match status" value="1"/>
</dbReference>
<dbReference type="GO" id="GO:0004364">
    <property type="term" value="F:glutathione transferase activity"/>
    <property type="evidence" value="ECO:0000318"/>
    <property type="project" value="GO_Central"/>
</dbReference>
<dbReference type="Pfam" id="PF02798">
    <property type="entry name" value="GST_N"/>
    <property type="match status" value="1"/>
</dbReference>
<dbReference type="InterPro" id="IPR004046">
    <property type="entry name" value="GST_C"/>
</dbReference>
<keyword evidence="4" id="KW-1185">Reference proteome</keyword>
<evidence type="ECO:0008006" key="5">
    <source>
        <dbReference type="Google" id="ProtNLM"/>
    </source>
</evidence>
<dbReference type="InterPro" id="IPR010987">
    <property type="entry name" value="Glutathione-S-Trfase_C-like"/>
</dbReference>
<protein>
    <recommendedName>
        <fullName evidence="5">Glutathione transferase</fullName>
    </recommendedName>
</protein>
<dbReference type="InterPro" id="IPR036249">
    <property type="entry name" value="Thioredoxin-like_sf"/>
</dbReference>
<dbReference type="GeneID" id="575696"/>
<dbReference type="CDD" id="cd03039">
    <property type="entry name" value="GST_N_Sigma_like"/>
    <property type="match status" value="1"/>
</dbReference>
<evidence type="ECO:0000259" key="2">
    <source>
        <dbReference type="PROSITE" id="PS50405"/>
    </source>
</evidence>
<dbReference type="SUPFAM" id="SSF52833">
    <property type="entry name" value="Thioredoxin-like"/>
    <property type="match status" value="1"/>
</dbReference>
<dbReference type="PANTHER" id="PTHR11571">
    <property type="entry name" value="GLUTATHIONE S-TRANSFERASE"/>
    <property type="match status" value="1"/>
</dbReference>
<organism evidence="3 4">
    <name type="scientific">Strongylocentrotus purpuratus</name>
    <name type="common">Purple sea urchin</name>
    <dbReference type="NCBI Taxonomy" id="7668"/>
    <lineage>
        <taxon>Eukaryota</taxon>
        <taxon>Metazoa</taxon>
        <taxon>Echinodermata</taxon>
        <taxon>Eleutherozoa</taxon>
        <taxon>Echinozoa</taxon>
        <taxon>Echinoidea</taxon>
        <taxon>Euechinoidea</taxon>
        <taxon>Echinacea</taxon>
        <taxon>Camarodonta</taxon>
        <taxon>Echinidea</taxon>
        <taxon>Strongylocentrotidae</taxon>
        <taxon>Strongylocentrotus</taxon>
    </lineage>
</organism>
<accession>A0A7M7R9I3</accession>
<dbReference type="AlphaFoldDB" id="A0A7M7R9I3"/>
<dbReference type="SFLD" id="SFLDG01205">
    <property type="entry name" value="AMPS.1"/>
    <property type="match status" value="1"/>
</dbReference>
<dbReference type="Pfam" id="PF14497">
    <property type="entry name" value="GST_C_3"/>
    <property type="match status" value="1"/>
</dbReference>
<dbReference type="OrthoDB" id="414243at2759"/>
<proteinExistence type="predicted"/>
<dbReference type="EnsemblMetazoa" id="XM_776082">
    <property type="protein sequence ID" value="XP_781175"/>
    <property type="gene ID" value="LOC575696"/>
</dbReference>
<name>A0A7M7R9I3_STRPU</name>
<dbReference type="KEGG" id="spu:575696"/>
<dbReference type="SFLD" id="SFLDG00363">
    <property type="entry name" value="AMPS_(cytGST):_Alpha-__Mu-__Pi"/>
    <property type="match status" value="1"/>
</dbReference>
<feature type="domain" description="GST C-terminal" evidence="2">
    <location>
        <begin position="83"/>
        <end position="206"/>
    </location>
</feature>
<dbReference type="PANTHER" id="PTHR11571:SF150">
    <property type="entry name" value="GLUTATHIONE S-TRANSFERASE"/>
    <property type="match status" value="1"/>
</dbReference>
<feature type="domain" description="GST N-terminal" evidence="1">
    <location>
        <begin position="2"/>
        <end position="81"/>
    </location>
</feature>
<dbReference type="PROSITE" id="PS50404">
    <property type="entry name" value="GST_NTER"/>
    <property type="match status" value="1"/>
</dbReference>
<reference evidence="4" key="1">
    <citation type="submission" date="2015-02" db="EMBL/GenBank/DDBJ databases">
        <title>Genome sequencing for Strongylocentrotus purpuratus.</title>
        <authorList>
            <person name="Murali S."/>
            <person name="Liu Y."/>
            <person name="Vee V."/>
            <person name="English A."/>
            <person name="Wang M."/>
            <person name="Skinner E."/>
            <person name="Han Y."/>
            <person name="Muzny D.M."/>
            <person name="Worley K.C."/>
            <person name="Gibbs R.A."/>
        </authorList>
    </citation>
    <scope>NUCLEOTIDE SEQUENCE</scope>
</reference>
<evidence type="ECO:0000259" key="1">
    <source>
        <dbReference type="PROSITE" id="PS50404"/>
    </source>
</evidence>
<dbReference type="RefSeq" id="XP_781175.1">
    <property type="nucleotide sequence ID" value="XM_776082.4"/>
</dbReference>
<reference evidence="3" key="2">
    <citation type="submission" date="2021-01" db="UniProtKB">
        <authorList>
            <consortium name="EnsemblMetazoa"/>
        </authorList>
    </citation>
    <scope>IDENTIFICATION</scope>
</reference>
<evidence type="ECO:0000313" key="3">
    <source>
        <dbReference type="EnsemblMetazoa" id="XP_781175"/>
    </source>
</evidence>
<dbReference type="Gene3D" id="3.40.30.10">
    <property type="entry name" value="Glutaredoxin"/>
    <property type="match status" value="1"/>
</dbReference>
<dbReference type="InterPro" id="IPR036282">
    <property type="entry name" value="Glutathione-S-Trfase_C_sf"/>
</dbReference>
<dbReference type="InterPro" id="IPR050213">
    <property type="entry name" value="GST_superfamily"/>
</dbReference>
<dbReference type="Gene3D" id="1.20.1050.10">
    <property type="match status" value="1"/>
</dbReference>